<reference evidence="8 9" key="1">
    <citation type="submission" date="2024-09" db="EMBL/GenBank/DDBJ databases">
        <title>Floridaenema gen nov. (Aerosakkonemataceae, Aerosakkonematales ord. nov., Cyanobacteria) from benthic tropical and subtropical fresh waters, with the description of four new species.</title>
        <authorList>
            <person name="Moretto J.A."/>
            <person name="Berthold D.E."/>
            <person name="Lefler F.W."/>
            <person name="Huang I.-S."/>
            <person name="Laughinghouse H. IV."/>
        </authorList>
    </citation>
    <scope>NUCLEOTIDE SEQUENCE [LARGE SCALE GENOMIC DNA]</scope>
    <source>
        <strain evidence="8 9">BLCC-F46</strain>
    </source>
</reference>
<feature type="domain" description="Probable transposase IS891/IS1136/IS1341" evidence="6">
    <location>
        <begin position="165"/>
        <end position="281"/>
    </location>
</feature>
<evidence type="ECO:0000313" key="9">
    <source>
        <dbReference type="Proteomes" id="UP001576774"/>
    </source>
</evidence>
<dbReference type="NCBIfam" id="NF040570">
    <property type="entry name" value="guided_TnpB"/>
    <property type="match status" value="1"/>
</dbReference>
<keyword evidence="5" id="KW-0233">DNA recombination</keyword>
<sequence>MIVYEFKLKGKVDQYKAVDDAIRTSQFIRNKCLRYWMDNIGVNKYDLNKYTARLAKEFSFANELNSTARQASAERCWSGIARFFDNCKKKLKGKKGFPNFKKNQRSVEYKKSGWKLSENRKTIAFTDKKGMGTFKLIGTHDLHFYQIDQIQRVRLVKRADGYYCQFCISVDVKQTVEPTGKTIGLDVGLNHFYVDSEGNKVENPRYLRKSQKKLKRLQRRVSKKVKGSKNRRKAVNRLCRQHLKVSRQRKDFAVKLARCVVMSNDIVAFEDLKVKNMVKNRHLASSINDAAWSLFREWIEYFALKFGKVAIAVPPHYTSQNCSGCGATVKKSLSVRTHVCKCGCVLDRDKNAAVNILVKALQLLGYISNTVGHTEINASGETTLYLNLETVLKQGHSLKEESHLNSVGVIHELPLRR</sequence>
<dbReference type="InterPro" id="IPR010095">
    <property type="entry name" value="Cas12f1-like_TNB"/>
</dbReference>
<dbReference type="InterPro" id="IPR001959">
    <property type="entry name" value="Transposase"/>
</dbReference>
<name>A0ABV4XFA9_9CYAN</name>
<protein>
    <submittedName>
        <fullName evidence="8">RNA-guided endonuclease InsQ/TnpB family protein</fullName>
    </submittedName>
</protein>
<evidence type="ECO:0000256" key="2">
    <source>
        <dbReference type="ARBA" id="ARBA00011044"/>
    </source>
</evidence>
<dbReference type="GO" id="GO:0004519">
    <property type="term" value="F:endonuclease activity"/>
    <property type="evidence" value="ECO:0007669"/>
    <property type="project" value="UniProtKB-KW"/>
</dbReference>
<keyword evidence="9" id="KW-1185">Reference proteome</keyword>
<dbReference type="InterPro" id="IPR051399">
    <property type="entry name" value="RNA-guided_DNA_endo/Transpos"/>
</dbReference>
<keyword evidence="8" id="KW-0540">Nuclease</keyword>
<keyword evidence="8" id="KW-0255">Endonuclease</keyword>
<dbReference type="EMBL" id="JBHFNQ010000227">
    <property type="protein sequence ID" value="MFB2881491.1"/>
    <property type="molecule type" value="Genomic_DNA"/>
</dbReference>
<comment type="similarity">
    <text evidence="2">In the N-terminal section; belongs to the transposase 2 family.</text>
</comment>
<evidence type="ECO:0000256" key="5">
    <source>
        <dbReference type="ARBA" id="ARBA00023172"/>
    </source>
</evidence>
<proteinExistence type="inferred from homology"/>
<organism evidence="8 9">
    <name type="scientific">Floridaenema aerugineum BLCC-F46</name>
    <dbReference type="NCBI Taxonomy" id="3153654"/>
    <lineage>
        <taxon>Bacteria</taxon>
        <taxon>Bacillati</taxon>
        <taxon>Cyanobacteriota</taxon>
        <taxon>Cyanophyceae</taxon>
        <taxon>Oscillatoriophycideae</taxon>
        <taxon>Aerosakkonematales</taxon>
        <taxon>Aerosakkonemataceae</taxon>
        <taxon>Floridanema</taxon>
        <taxon>Floridanema aerugineum</taxon>
    </lineage>
</organism>
<keyword evidence="8" id="KW-0378">Hydrolase</keyword>
<comment type="caution">
    <text evidence="8">The sequence shown here is derived from an EMBL/GenBank/DDBJ whole genome shotgun (WGS) entry which is preliminary data.</text>
</comment>
<dbReference type="RefSeq" id="WP_413274486.1">
    <property type="nucleotide sequence ID" value="NZ_JBHFNQ010000227.1"/>
</dbReference>
<gene>
    <name evidence="8" type="ORF">ACE1CC_31950</name>
</gene>
<evidence type="ECO:0000259" key="7">
    <source>
        <dbReference type="Pfam" id="PF07282"/>
    </source>
</evidence>
<feature type="domain" description="Cas12f1-like TNB" evidence="7">
    <location>
        <begin position="292"/>
        <end position="356"/>
    </location>
</feature>
<dbReference type="Proteomes" id="UP001576774">
    <property type="component" value="Unassembled WGS sequence"/>
</dbReference>
<evidence type="ECO:0000313" key="8">
    <source>
        <dbReference type="EMBL" id="MFB2881491.1"/>
    </source>
</evidence>
<comment type="similarity">
    <text evidence="1">In the C-terminal section; belongs to the transposase 35 family.</text>
</comment>
<evidence type="ECO:0000256" key="3">
    <source>
        <dbReference type="ARBA" id="ARBA00022578"/>
    </source>
</evidence>
<accession>A0ABV4XFA9</accession>
<evidence type="ECO:0000259" key="6">
    <source>
        <dbReference type="Pfam" id="PF01385"/>
    </source>
</evidence>
<evidence type="ECO:0000256" key="1">
    <source>
        <dbReference type="ARBA" id="ARBA00008761"/>
    </source>
</evidence>
<keyword evidence="4" id="KW-0238">DNA-binding</keyword>
<dbReference type="PANTHER" id="PTHR30405">
    <property type="entry name" value="TRANSPOSASE"/>
    <property type="match status" value="1"/>
</dbReference>
<evidence type="ECO:0000256" key="4">
    <source>
        <dbReference type="ARBA" id="ARBA00023125"/>
    </source>
</evidence>
<keyword evidence="3" id="KW-0815">Transposition</keyword>
<dbReference type="PANTHER" id="PTHR30405:SF11">
    <property type="entry name" value="RNA-GUIDED DNA ENDONUCLEASE RV2885C-RELATED"/>
    <property type="match status" value="1"/>
</dbReference>
<dbReference type="NCBIfam" id="TIGR01766">
    <property type="entry name" value="IS200/IS605 family accessory protein TnpB-like domain"/>
    <property type="match status" value="1"/>
</dbReference>
<dbReference type="Pfam" id="PF07282">
    <property type="entry name" value="Cas12f1-like_TNB"/>
    <property type="match status" value="1"/>
</dbReference>
<dbReference type="Pfam" id="PF01385">
    <property type="entry name" value="OrfB_IS605"/>
    <property type="match status" value="1"/>
</dbReference>